<dbReference type="GO" id="GO:0006508">
    <property type="term" value="P:proteolysis"/>
    <property type="evidence" value="ECO:0007669"/>
    <property type="project" value="UniProtKB-KW"/>
</dbReference>
<name>A0AAN6RMX6_9PLEO</name>
<comment type="caution">
    <text evidence="9">The sequence shown here is derived from an EMBL/GenBank/DDBJ whole genome shotgun (WGS) entry which is preliminary data.</text>
</comment>
<gene>
    <name evidence="9" type="ORF">GRF29_1g583567</name>
</gene>
<feature type="domain" description="USP" evidence="8">
    <location>
        <begin position="93"/>
        <end position="426"/>
    </location>
</feature>
<keyword evidence="5" id="KW-0833">Ubl conjugation pathway</keyword>
<comment type="catalytic activity">
    <reaction evidence="1">
        <text>Thiol-dependent hydrolysis of ester, thioester, amide, peptide and isopeptide bonds formed by the C-terminal Gly of ubiquitin (a 76-residue protein attached to proteins as an intracellular targeting signal).</text>
        <dbReference type="EC" id="3.4.19.12"/>
    </reaction>
</comment>
<dbReference type="InterPro" id="IPR001394">
    <property type="entry name" value="Peptidase_C19_UCH"/>
</dbReference>
<dbReference type="PROSITE" id="PS50235">
    <property type="entry name" value="USP_3"/>
    <property type="match status" value="1"/>
</dbReference>
<dbReference type="Proteomes" id="UP001280581">
    <property type="component" value="Unassembled WGS sequence"/>
</dbReference>
<comment type="similarity">
    <text evidence="2">Belongs to the peptidase C19 family.</text>
</comment>
<reference evidence="9 10" key="1">
    <citation type="submission" date="2021-02" db="EMBL/GenBank/DDBJ databases">
        <title>Genome assembly of Pseudopithomyces chartarum.</title>
        <authorList>
            <person name="Jauregui R."/>
            <person name="Singh J."/>
            <person name="Voisey C."/>
        </authorList>
    </citation>
    <scope>NUCLEOTIDE SEQUENCE [LARGE SCALE GENOMIC DNA]</scope>
    <source>
        <strain evidence="9 10">AGR01</strain>
    </source>
</reference>
<dbReference type="GO" id="GO:0005829">
    <property type="term" value="C:cytosol"/>
    <property type="evidence" value="ECO:0007669"/>
    <property type="project" value="TreeGrafter"/>
</dbReference>
<keyword evidence="7" id="KW-0788">Thiol protease</keyword>
<evidence type="ECO:0000313" key="10">
    <source>
        <dbReference type="Proteomes" id="UP001280581"/>
    </source>
</evidence>
<keyword evidence="4" id="KW-0645">Protease</keyword>
<dbReference type="InterPro" id="IPR028889">
    <property type="entry name" value="USP"/>
</dbReference>
<accession>A0AAN6RMX6</accession>
<dbReference type="PANTHER" id="PTHR24006:SF758">
    <property type="entry name" value="UBIQUITIN CARBOXYL-TERMINAL HYDROLASE 36"/>
    <property type="match status" value="1"/>
</dbReference>
<dbReference type="PROSITE" id="PS00973">
    <property type="entry name" value="USP_2"/>
    <property type="match status" value="1"/>
</dbReference>
<evidence type="ECO:0000256" key="2">
    <source>
        <dbReference type="ARBA" id="ARBA00009085"/>
    </source>
</evidence>
<dbReference type="InterPro" id="IPR018200">
    <property type="entry name" value="USP_CS"/>
</dbReference>
<dbReference type="Pfam" id="PF00443">
    <property type="entry name" value="UCH"/>
    <property type="match status" value="1"/>
</dbReference>
<protein>
    <recommendedName>
        <fullName evidence="3">ubiquitinyl hydrolase 1</fullName>
        <ecNumber evidence="3">3.4.19.12</ecNumber>
    </recommendedName>
</protein>
<sequence length="436" mass="49548">MPPKKAARKGAASGNPIFNRVAADIVRRVRLRTEATARTSRTGRATRSSANTALIRRTALQAERDSVADTISSTWLRRRLKNTQNTRPNRDPRGIENPEQHCYWNSVLQNLMHVPIFLNWIRSHTFTDRCQADIGPTQYPKQDVTKPKSCARCEMKRLVETYWGPTDPSIPIRMNDMALISLKNIAFYTTQLDRPNQQDAHEALVFLLNEDHGLFKGDQTWRNQANAIFGMNVVPFYTCKTCGATRQGNASEDYQLSLTVDWQLRTLIRTIQVHFQPESLDLACVKPKCKGRQVSSRPVIRAAPRVLIIHLQIYFLTADGTQKILHPLRIFEDLDLTPYQENTSTPLRYKLSGIVAHRGPRANSGHYVACVRSAGTHGFYQISDSSPVRPLSAQEFTANPQTTPQHGSEDELDQDFLDYMLTYVRKDGGRMVTELR</sequence>
<evidence type="ECO:0000256" key="5">
    <source>
        <dbReference type="ARBA" id="ARBA00022786"/>
    </source>
</evidence>
<evidence type="ECO:0000256" key="3">
    <source>
        <dbReference type="ARBA" id="ARBA00012759"/>
    </source>
</evidence>
<dbReference type="EC" id="3.4.19.12" evidence="3"/>
<organism evidence="9 10">
    <name type="scientific">Pseudopithomyces chartarum</name>
    <dbReference type="NCBI Taxonomy" id="1892770"/>
    <lineage>
        <taxon>Eukaryota</taxon>
        <taxon>Fungi</taxon>
        <taxon>Dikarya</taxon>
        <taxon>Ascomycota</taxon>
        <taxon>Pezizomycotina</taxon>
        <taxon>Dothideomycetes</taxon>
        <taxon>Pleosporomycetidae</taxon>
        <taxon>Pleosporales</taxon>
        <taxon>Massarineae</taxon>
        <taxon>Didymosphaeriaceae</taxon>
        <taxon>Pseudopithomyces</taxon>
    </lineage>
</organism>
<keyword evidence="10" id="KW-1185">Reference proteome</keyword>
<evidence type="ECO:0000256" key="1">
    <source>
        <dbReference type="ARBA" id="ARBA00000707"/>
    </source>
</evidence>
<dbReference type="GO" id="GO:0005634">
    <property type="term" value="C:nucleus"/>
    <property type="evidence" value="ECO:0007669"/>
    <property type="project" value="TreeGrafter"/>
</dbReference>
<evidence type="ECO:0000259" key="8">
    <source>
        <dbReference type="PROSITE" id="PS50235"/>
    </source>
</evidence>
<dbReference type="GO" id="GO:0004843">
    <property type="term" value="F:cysteine-type deubiquitinase activity"/>
    <property type="evidence" value="ECO:0007669"/>
    <property type="project" value="UniProtKB-EC"/>
</dbReference>
<dbReference type="GO" id="GO:0016579">
    <property type="term" value="P:protein deubiquitination"/>
    <property type="evidence" value="ECO:0007669"/>
    <property type="project" value="InterPro"/>
</dbReference>
<proteinExistence type="inferred from homology"/>
<dbReference type="InterPro" id="IPR038765">
    <property type="entry name" value="Papain-like_cys_pep_sf"/>
</dbReference>
<dbReference type="PANTHER" id="PTHR24006">
    <property type="entry name" value="UBIQUITIN CARBOXYL-TERMINAL HYDROLASE"/>
    <property type="match status" value="1"/>
</dbReference>
<evidence type="ECO:0000313" key="9">
    <source>
        <dbReference type="EMBL" id="KAK3216654.1"/>
    </source>
</evidence>
<dbReference type="SUPFAM" id="SSF54001">
    <property type="entry name" value="Cysteine proteinases"/>
    <property type="match status" value="1"/>
</dbReference>
<evidence type="ECO:0000256" key="4">
    <source>
        <dbReference type="ARBA" id="ARBA00022670"/>
    </source>
</evidence>
<dbReference type="EMBL" id="WVTA01000001">
    <property type="protein sequence ID" value="KAK3216654.1"/>
    <property type="molecule type" value="Genomic_DNA"/>
</dbReference>
<dbReference type="AlphaFoldDB" id="A0AAN6RMX6"/>
<dbReference type="InterPro" id="IPR050164">
    <property type="entry name" value="Peptidase_C19"/>
</dbReference>
<evidence type="ECO:0000256" key="6">
    <source>
        <dbReference type="ARBA" id="ARBA00022801"/>
    </source>
</evidence>
<evidence type="ECO:0000256" key="7">
    <source>
        <dbReference type="ARBA" id="ARBA00022807"/>
    </source>
</evidence>
<dbReference type="Gene3D" id="3.90.70.10">
    <property type="entry name" value="Cysteine proteinases"/>
    <property type="match status" value="1"/>
</dbReference>
<dbReference type="CDD" id="cd02257">
    <property type="entry name" value="Peptidase_C19"/>
    <property type="match status" value="1"/>
</dbReference>
<keyword evidence="6" id="KW-0378">Hydrolase</keyword>